<comment type="catalytic activity">
    <reaction evidence="2">
        <text>dihydroxyacetone phosphate = methylglyoxal + phosphate</text>
        <dbReference type="Rhea" id="RHEA:17937"/>
        <dbReference type="ChEBI" id="CHEBI:17158"/>
        <dbReference type="ChEBI" id="CHEBI:43474"/>
        <dbReference type="ChEBI" id="CHEBI:57642"/>
        <dbReference type="EC" id="4.2.3.3"/>
    </reaction>
</comment>
<dbReference type="HAMAP" id="MF_00549">
    <property type="entry name" value="Methylglyoxal_synth"/>
    <property type="match status" value="1"/>
</dbReference>
<dbReference type="GO" id="GO:0005829">
    <property type="term" value="C:cytosol"/>
    <property type="evidence" value="ECO:0007669"/>
    <property type="project" value="TreeGrafter"/>
</dbReference>
<accession>A0A841GKE0</accession>
<dbReference type="Proteomes" id="UP000585721">
    <property type="component" value="Unassembled WGS sequence"/>
</dbReference>
<feature type="binding site" evidence="2">
    <location>
        <position position="24"/>
    </location>
    <ligand>
        <name>substrate</name>
    </ligand>
</feature>
<dbReference type="GO" id="GO:0019242">
    <property type="term" value="P:methylglyoxal biosynthetic process"/>
    <property type="evidence" value="ECO:0007669"/>
    <property type="project" value="UniProtKB-UniRule"/>
</dbReference>
<dbReference type="InterPro" id="IPR011607">
    <property type="entry name" value="MGS-like_dom"/>
</dbReference>
<feature type="binding site" evidence="2">
    <location>
        <begin position="66"/>
        <end position="67"/>
    </location>
    <ligand>
        <name>substrate</name>
    </ligand>
</feature>
<dbReference type="EC" id="4.2.3.3" evidence="2"/>
<sequence>MAATIQREMAGHKRVALVAHDNMKQALVDWVKVRSEELKLHHLYATGTTGTRLSKEAGLPITCLLSGPMGGDQQLGALIAEGKIDVLIFFWDPLNAVPHDPDVKALLRLAAVWNIPMATNQATADFLMDSPHMHKKFSVEIPDYAGYIKSRTE</sequence>
<dbReference type="NCBIfam" id="TIGR00160">
    <property type="entry name" value="MGSA"/>
    <property type="match status" value="1"/>
</dbReference>
<evidence type="ECO:0000313" key="5">
    <source>
        <dbReference type="EMBL" id="MBB6057136.1"/>
    </source>
</evidence>
<comment type="caution">
    <text evidence="5">The sequence shown here is derived from an EMBL/GenBank/DDBJ whole genome shotgun (WGS) entry which is preliminary data.</text>
</comment>
<dbReference type="NCBIfam" id="NF003559">
    <property type="entry name" value="PRK05234.1"/>
    <property type="match status" value="1"/>
</dbReference>
<dbReference type="RefSeq" id="WP_188027811.1">
    <property type="nucleotide sequence ID" value="NZ_JACHGR010000018.1"/>
</dbReference>
<organism evidence="5 6">
    <name type="scientific">Tolumonas osonensis</name>
    <dbReference type="NCBI Taxonomy" id="675874"/>
    <lineage>
        <taxon>Bacteria</taxon>
        <taxon>Pseudomonadati</taxon>
        <taxon>Pseudomonadota</taxon>
        <taxon>Gammaproteobacteria</taxon>
        <taxon>Aeromonadales</taxon>
        <taxon>Aeromonadaceae</taxon>
        <taxon>Tolumonas</taxon>
    </lineage>
</organism>
<dbReference type="GO" id="GO:0008929">
    <property type="term" value="F:methylglyoxal synthase activity"/>
    <property type="evidence" value="ECO:0007669"/>
    <property type="project" value="UniProtKB-UniRule"/>
</dbReference>
<evidence type="ECO:0000313" key="6">
    <source>
        <dbReference type="Proteomes" id="UP000585721"/>
    </source>
</evidence>
<comment type="similarity">
    <text evidence="1 2">Belongs to the methylglyoxal synthase family.</text>
</comment>
<dbReference type="PANTHER" id="PTHR30492:SF0">
    <property type="entry name" value="METHYLGLYOXAL SYNTHASE"/>
    <property type="match status" value="1"/>
</dbReference>
<dbReference type="PIRSF" id="PIRSF006614">
    <property type="entry name" value="Methylglyox_syn"/>
    <property type="match status" value="1"/>
</dbReference>
<keyword evidence="6" id="KW-1185">Reference proteome</keyword>
<dbReference type="InterPro" id="IPR036914">
    <property type="entry name" value="MGS-like_dom_sf"/>
</dbReference>
<dbReference type="Gene3D" id="3.40.50.1380">
    <property type="entry name" value="Methylglyoxal synthase-like domain"/>
    <property type="match status" value="1"/>
</dbReference>
<dbReference type="CDD" id="cd01422">
    <property type="entry name" value="MGS"/>
    <property type="match status" value="1"/>
</dbReference>
<evidence type="ECO:0000256" key="2">
    <source>
        <dbReference type="HAMAP-Rule" id="MF_00549"/>
    </source>
</evidence>
<dbReference type="PROSITE" id="PS51855">
    <property type="entry name" value="MGS"/>
    <property type="match status" value="1"/>
</dbReference>
<comment type="function">
    <text evidence="2">Catalyzes the formation of methylglyoxal from dihydroxyacetone phosphate.</text>
</comment>
<dbReference type="Pfam" id="PF02142">
    <property type="entry name" value="MGS"/>
    <property type="match status" value="1"/>
</dbReference>
<reference evidence="5 6" key="1">
    <citation type="submission" date="2020-08" db="EMBL/GenBank/DDBJ databases">
        <title>Genomic Encyclopedia of Type Strains, Phase IV (KMG-IV): sequencing the most valuable type-strain genomes for metagenomic binning, comparative biology and taxonomic classification.</title>
        <authorList>
            <person name="Goeker M."/>
        </authorList>
    </citation>
    <scope>NUCLEOTIDE SEQUENCE [LARGE SCALE GENOMIC DNA]</scope>
    <source>
        <strain evidence="5 6">DSM 22975</strain>
    </source>
</reference>
<evidence type="ECO:0000256" key="1">
    <source>
        <dbReference type="ARBA" id="ARBA00006287"/>
    </source>
</evidence>
<dbReference type="InterPro" id="IPR018148">
    <property type="entry name" value="Methylglyoxal_synth_AS"/>
</dbReference>
<dbReference type="PANTHER" id="PTHR30492">
    <property type="entry name" value="METHYLGLYOXAL SYNTHASE"/>
    <property type="match status" value="1"/>
</dbReference>
<feature type="domain" description="MGS-like" evidence="4">
    <location>
        <begin position="3"/>
        <end position="153"/>
    </location>
</feature>
<dbReference type="SMART" id="SM00851">
    <property type="entry name" value="MGS"/>
    <property type="match status" value="1"/>
</dbReference>
<dbReference type="AlphaFoldDB" id="A0A841GKE0"/>
<dbReference type="PROSITE" id="PS01335">
    <property type="entry name" value="METHYLGLYOXAL_SYNTH"/>
    <property type="match status" value="1"/>
</dbReference>
<dbReference type="InterPro" id="IPR004363">
    <property type="entry name" value="Methylgl_synth"/>
</dbReference>
<proteinExistence type="inferred from homology"/>
<gene>
    <name evidence="2" type="primary">mgsA</name>
    <name evidence="5" type="ORF">HNR75_003087</name>
</gene>
<feature type="active site" description="Proton donor/acceptor" evidence="2 3">
    <location>
        <position position="72"/>
    </location>
</feature>
<evidence type="ECO:0000259" key="4">
    <source>
        <dbReference type="PROSITE" id="PS51855"/>
    </source>
</evidence>
<name>A0A841GKE0_9GAMM</name>
<dbReference type="SUPFAM" id="SSF52335">
    <property type="entry name" value="Methylglyoxal synthase-like"/>
    <property type="match status" value="1"/>
</dbReference>
<dbReference type="EMBL" id="JACHGR010000018">
    <property type="protein sequence ID" value="MBB6057136.1"/>
    <property type="molecule type" value="Genomic_DNA"/>
</dbReference>
<evidence type="ECO:0000256" key="3">
    <source>
        <dbReference type="PIRSR" id="PIRSR006614-1"/>
    </source>
</evidence>
<feature type="binding site" evidence="2">
    <location>
        <begin position="46"/>
        <end position="49"/>
    </location>
    <ligand>
        <name>substrate</name>
    </ligand>
</feature>
<keyword evidence="2 5" id="KW-0456">Lyase</keyword>
<feature type="binding site" evidence="2">
    <location>
        <position position="99"/>
    </location>
    <ligand>
        <name>substrate</name>
    </ligand>
</feature>
<protein>
    <recommendedName>
        <fullName evidence="2">Methylglyoxal synthase</fullName>
        <shortName evidence="2">MGS</shortName>
        <ecNumber evidence="2">4.2.3.3</ecNumber>
    </recommendedName>
</protein>
<feature type="binding site" evidence="2">
    <location>
        <position position="20"/>
    </location>
    <ligand>
        <name>substrate</name>
    </ligand>
</feature>